<accession>A0A369BQK6</accession>
<name>A0A369BQK6_9BACL</name>
<evidence type="ECO:0000313" key="1">
    <source>
        <dbReference type="EMBL" id="RCX23325.1"/>
    </source>
</evidence>
<reference evidence="1 2" key="1">
    <citation type="submission" date="2018-07" db="EMBL/GenBank/DDBJ databases">
        <title>Genomic Encyclopedia of Type Strains, Phase III (KMG-III): the genomes of soil and plant-associated and newly described type strains.</title>
        <authorList>
            <person name="Whitman W."/>
        </authorList>
    </citation>
    <scope>NUCLEOTIDE SEQUENCE [LARGE SCALE GENOMIC DNA]</scope>
    <source>
        <strain evidence="1 2">CECT 8333</strain>
    </source>
</reference>
<dbReference type="OrthoDB" id="9757917at2"/>
<sequence>MLTKNLLHYYLECLKYESYFSIELKQNELSLSQINPEELDKALEYYEKISKHLKDDHTLMFGYPLLRKGQGEKATYLPLFLWSNSTFLSDCNLFKVDHLGFHQELIKPITDKSSIDTIHKLRNNLLHPLNPSWKMSRICKSCWTILNTI</sequence>
<gene>
    <name evidence="1" type="ORF">DFP94_101922</name>
</gene>
<comment type="caution">
    <text evidence="1">The sequence shown here is derived from an EMBL/GenBank/DDBJ whole genome shotgun (WGS) entry which is preliminary data.</text>
</comment>
<dbReference type="RefSeq" id="WP_114495218.1">
    <property type="nucleotide sequence ID" value="NZ_QPJW01000001.1"/>
</dbReference>
<evidence type="ECO:0000313" key="2">
    <source>
        <dbReference type="Proteomes" id="UP000253090"/>
    </source>
</evidence>
<organism evidence="1 2">
    <name type="scientific">Fontibacillus phaseoli</name>
    <dbReference type="NCBI Taxonomy" id="1416533"/>
    <lineage>
        <taxon>Bacteria</taxon>
        <taxon>Bacillati</taxon>
        <taxon>Bacillota</taxon>
        <taxon>Bacilli</taxon>
        <taxon>Bacillales</taxon>
        <taxon>Paenibacillaceae</taxon>
        <taxon>Fontibacillus</taxon>
    </lineage>
</organism>
<dbReference type="EMBL" id="QPJW01000001">
    <property type="protein sequence ID" value="RCX23325.1"/>
    <property type="molecule type" value="Genomic_DNA"/>
</dbReference>
<proteinExistence type="predicted"/>
<keyword evidence="2" id="KW-1185">Reference proteome</keyword>
<dbReference type="Proteomes" id="UP000253090">
    <property type="component" value="Unassembled WGS sequence"/>
</dbReference>
<protein>
    <submittedName>
        <fullName evidence="1">Uncharacterized protein</fullName>
    </submittedName>
</protein>
<dbReference type="AlphaFoldDB" id="A0A369BQK6"/>